<name>A0A378UYA1_MYCFO</name>
<feature type="region of interest" description="Disordered" evidence="1">
    <location>
        <begin position="42"/>
        <end position="69"/>
    </location>
</feature>
<reference evidence="2 3" key="1">
    <citation type="submission" date="2018-06" db="EMBL/GenBank/DDBJ databases">
        <authorList>
            <consortium name="Pathogen Informatics"/>
            <person name="Doyle S."/>
        </authorList>
    </citation>
    <scope>NUCLEOTIDE SEQUENCE [LARGE SCALE GENOMIC DNA]</scope>
    <source>
        <strain evidence="2 3">NCTC1542</strain>
    </source>
</reference>
<gene>
    <name evidence="2" type="ORF">NCTC1542_04583</name>
</gene>
<feature type="compositionally biased region" description="Basic and acidic residues" evidence="1">
    <location>
        <begin position="49"/>
        <end position="69"/>
    </location>
</feature>
<evidence type="ECO:0000256" key="1">
    <source>
        <dbReference type="SAM" id="MobiDB-lite"/>
    </source>
</evidence>
<protein>
    <submittedName>
        <fullName evidence="2">Uncharacterized protein</fullName>
    </submittedName>
</protein>
<dbReference type="AlphaFoldDB" id="A0A378UYA1"/>
<proteinExistence type="predicted"/>
<evidence type="ECO:0000313" key="3">
    <source>
        <dbReference type="Proteomes" id="UP000255389"/>
    </source>
</evidence>
<organism evidence="2 3">
    <name type="scientific">Mycolicibacterium fortuitum</name>
    <name type="common">Mycobacterium fortuitum</name>
    <dbReference type="NCBI Taxonomy" id="1766"/>
    <lineage>
        <taxon>Bacteria</taxon>
        <taxon>Bacillati</taxon>
        <taxon>Actinomycetota</taxon>
        <taxon>Actinomycetes</taxon>
        <taxon>Mycobacteriales</taxon>
        <taxon>Mycobacteriaceae</taxon>
        <taxon>Mycolicibacterium</taxon>
    </lineage>
</organism>
<dbReference type="Proteomes" id="UP000255389">
    <property type="component" value="Unassembled WGS sequence"/>
</dbReference>
<accession>A0A378UYA1</accession>
<dbReference type="EMBL" id="UGQY01000004">
    <property type="protein sequence ID" value="SUA03103.1"/>
    <property type="molecule type" value="Genomic_DNA"/>
</dbReference>
<evidence type="ECO:0000313" key="2">
    <source>
        <dbReference type="EMBL" id="SUA03103.1"/>
    </source>
</evidence>
<feature type="region of interest" description="Disordered" evidence="1">
    <location>
        <begin position="148"/>
        <end position="173"/>
    </location>
</feature>
<sequence>MTDDTATDIVDLNAPEAADDLSDLTADDYQAAAEILALEAAQAQETAEDDGRALSPRDQRYRQRLRDAEAENDRLRGLVDAMQADEVARLAAAKLADPGDLFRDGLTVADLCDDGGRVDPARVDGAITEVLQQHPHWAAPVAAYRGPLHSGATPIPLEPPSKKFADAFTPASE</sequence>